<evidence type="ECO:0008006" key="2">
    <source>
        <dbReference type="Google" id="ProtNLM"/>
    </source>
</evidence>
<proteinExistence type="predicted"/>
<evidence type="ECO:0000313" key="1">
    <source>
        <dbReference type="EMBL" id="CAB4141506.1"/>
    </source>
</evidence>
<dbReference type="EMBL" id="LR796393">
    <property type="protein sequence ID" value="CAB4141506.1"/>
    <property type="molecule type" value="Genomic_DNA"/>
</dbReference>
<reference evidence="1" key="1">
    <citation type="submission" date="2020-04" db="EMBL/GenBank/DDBJ databases">
        <authorList>
            <person name="Chiriac C."/>
            <person name="Salcher M."/>
            <person name="Ghai R."/>
            <person name="Kavagutti S V."/>
        </authorList>
    </citation>
    <scope>NUCLEOTIDE SEQUENCE</scope>
</reference>
<gene>
    <name evidence="1" type="ORF">UFOVP417_40</name>
</gene>
<accession>A0A6J5M8Z0</accession>
<protein>
    <recommendedName>
        <fullName evidence="2">Large polyvalent protein associated domain-containing protein</fullName>
    </recommendedName>
</protein>
<organism evidence="1">
    <name type="scientific">uncultured Caudovirales phage</name>
    <dbReference type="NCBI Taxonomy" id="2100421"/>
    <lineage>
        <taxon>Viruses</taxon>
        <taxon>Duplodnaviria</taxon>
        <taxon>Heunggongvirae</taxon>
        <taxon>Uroviricota</taxon>
        <taxon>Caudoviricetes</taxon>
        <taxon>Peduoviridae</taxon>
        <taxon>Maltschvirus</taxon>
        <taxon>Maltschvirus maltsch</taxon>
    </lineage>
</organism>
<name>A0A6J5M8Z0_9CAUD</name>
<sequence length="957" mass="103882">MAIPQQPLDQRLGQILPGAVTSTPADQIPLEPMPGEAQDMIAETPLDGETGTPSMEEGVQVAGLADAAIRRLVTRQATKAERNLVPDAARALPGELPDAAKAGRFKLIPEADQVLTDTVERAVTRRQTFGITQGKPSPSAAEAAAGVPVEPFNLSRYQTEDAAAIVGGVADALNIKTKAVTFDEIKAKAAESGINEAFLSRLIGSDGKMMANAVETYKALEVLESSANELDRLFKLVNSGNATDVDKLVLRQQIAFHGLIQRGVKGIQTETARSLAVFRIPRDGSAAIVRQVIDEYGGDAALSDLAKSYLTLESRAAQNSLVEKSMMSGVKDVWFTTYINGLLSSPVSHAKNIVSNSMFGLYQIPERVVAAFYGNVLPTGVRSWKALVPGSEAEKIGYDEALTMIQSLRNGLVEGLDLATTAFKKNQPNDLMSKVEAQRGSTLPSISSAAFGIEQDKWLAKAIDYYGTAVTLPGRMLMAEDEFFKGVLYRMELNSQITRRGKTVYREALDAGMTEADALAKTQAEVVSLFQNPPRDLDEAAVLFSQKGTFTADLPPALKSLQQTFNHPALKIVVPFFKTPANIGLQVIERTPFAPLSSQWREEIAKGGVYRDMALAKVTLGSAVLATFAALAAEGNISGRGPERKADRDALLRDGWQPYSLKIGDKYYSYSGMEPISALLAIAADYAEYAKHETDASKIEEVFLGGTYGLYEYLKEQPYLQGVAEVAKLVGTNQQGQVDGKKIVDGLVKQFGGFVIGGSPAGAYGSLLAGIERLSDPANRDTRANPELPMGVRGFVEAFNKYKSRLPYFSADLPEALNLWGEPTKSGTGAAYELVLPTRVTPQQFSEVDDALVRLGSPIGMPERKIDGVEMDAFQYNRLLTIYGKELPAKQEILNIMQTPGFDLLSLDDQQKTVQRVHSKFMDVAKQQLKSEEPSLQARIDELKELRKANGLYYKPD</sequence>